<dbReference type="GO" id="GO:0008270">
    <property type="term" value="F:zinc ion binding"/>
    <property type="evidence" value="ECO:0007669"/>
    <property type="project" value="InterPro"/>
</dbReference>
<dbReference type="SUPFAM" id="SSF50129">
    <property type="entry name" value="GroES-like"/>
    <property type="match status" value="1"/>
</dbReference>
<dbReference type="GO" id="GO:0004022">
    <property type="term" value="F:alcohol dehydrogenase (NAD+) activity"/>
    <property type="evidence" value="ECO:0007669"/>
    <property type="project" value="TreeGrafter"/>
</dbReference>
<accession>A0AAN6FDU3</accession>
<dbReference type="SMART" id="SM00829">
    <property type="entry name" value="PKS_ER"/>
    <property type="match status" value="1"/>
</dbReference>
<dbReference type="InterPro" id="IPR002328">
    <property type="entry name" value="ADH_Zn_CS"/>
</dbReference>
<proteinExistence type="inferred from homology"/>
<dbReference type="InterPro" id="IPR020843">
    <property type="entry name" value="ER"/>
</dbReference>
<evidence type="ECO:0000256" key="4">
    <source>
        <dbReference type="ARBA" id="ARBA00022833"/>
    </source>
</evidence>
<comment type="caution">
    <text evidence="9">The sequence shown here is derived from an EMBL/GenBank/DDBJ whole genome shotgun (WGS) entry which is preliminary data.</text>
</comment>
<dbReference type="InterPro" id="IPR013154">
    <property type="entry name" value="ADH-like_N"/>
</dbReference>
<gene>
    <name evidence="9" type="ORF">LTR82_014515</name>
</gene>
<sequence>MNGTTNGHLPTKQRAAQFHPKDKSVHINEIPIPTIKPDEILVKVRAASLCHSDLMLFEPNEQGLVLGEGDPFTMGHEACGTVVEVGAEAKRFKKGDKLGWLPIVDCCFDCEECQIHNLYCESGESKVQGMTVDGYFQEYCAIKWRNAVHIPDDMDLDTCAPLFCAGCTAFNAVTDTLAELPGEPSSTWVAVIGCGGLGHLAIQYLKAYGYRVIGIDLSAEALAEAKTSGADHVFNPKADADYIRQVREITGKGCHAAINVTNSVPAYSSTPQLLRMNGVLMVTGIPQSPLQFQAMDISMNRIRVRGSNNGTTPRLEKCVEFSHEHGIRPRVTQFKLDEFEEMLKLMESGKHKGRLGVLFD</sequence>
<dbReference type="GO" id="GO:0005737">
    <property type="term" value="C:cytoplasm"/>
    <property type="evidence" value="ECO:0007669"/>
    <property type="project" value="TreeGrafter"/>
</dbReference>
<feature type="domain" description="Enoyl reductase (ER)" evidence="8">
    <location>
        <begin position="21"/>
        <end position="357"/>
    </location>
</feature>
<evidence type="ECO:0000256" key="7">
    <source>
        <dbReference type="RuleBase" id="RU361277"/>
    </source>
</evidence>
<comment type="similarity">
    <text evidence="2 7">Belongs to the zinc-containing alcohol dehydrogenase family.</text>
</comment>
<dbReference type="InterPro" id="IPR036291">
    <property type="entry name" value="NAD(P)-bd_dom_sf"/>
</dbReference>
<dbReference type="Proteomes" id="UP001168146">
    <property type="component" value="Unassembled WGS sequence"/>
</dbReference>
<organism evidence="9 10">
    <name type="scientific">Friedmanniomyces endolithicus</name>
    <dbReference type="NCBI Taxonomy" id="329885"/>
    <lineage>
        <taxon>Eukaryota</taxon>
        <taxon>Fungi</taxon>
        <taxon>Dikarya</taxon>
        <taxon>Ascomycota</taxon>
        <taxon>Pezizomycotina</taxon>
        <taxon>Dothideomycetes</taxon>
        <taxon>Dothideomycetidae</taxon>
        <taxon>Mycosphaerellales</taxon>
        <taxon>Teratosphaeriaceae</taxon>
        <taxon>Friedmanniomyces</taxon>
    </lineage>
</organism>
<dbReference type="Pfam" id="PF00107">
    <property type="entry name" value="ADH_zinc_N"/>
    <property type="match status" value="1"/>
</dbReference>
<dbReference type="FunFam" id="3.40.50.720:FF:000039">
    <property type="entry name" value="Alcohol dehydrogenase AdhP"/>
    <property type="match status" value="1"/>
</dbReference>
<keyword evidence="6" id="KW-0520">NAD</keyword>
<dbReference type="AlphaFoldDB" id="A0AAN6FDU3"/>
<dbReference type="PROSITE" id="PS00059">
    <property type="entry name" value="ADH_ZINC"/>
    <property type="match status" value="1"/>
</dbReference>
<dbReference type="PANTHER" id="PTHR42940:SF8">
    <property type="entry name" value="VACUOLAR PROTEIN SORTING-ASSOCIATED PROTEIN 11"/>
    <property type="match status" value="1"/>
</dbReference>
<evidence type="ECO:0000259" key="8">
    <source>
        <dbReference type="SMART" id="SM00829"/>
    </source>
</evidence>
<dbReference type="SUPFAM" id="SSF51735">
    <property type="entry name" value="NAD(P)-binding Rossmann-fold domains"/>
    <property type="match status" value="1"/>
</dbReference>
<dbReference type="Gene3D" id="3.40.50.720">
    <property type="entry name" value="NAD(P)-binding Rossmann-like Domain"/>
    <property type="match status" value="1"/>
</dbReference>
<evidence type="ECO:0000256" key="2">
    <source>
        <dbReference type="ARBA" id="ARBA00008072"/>
    </source>
</evidence>
<dbReference type="Pfam" id="PF08240">
    <property type="entry name" value="ADH_N"/>
    <property type="match status" value="1"/>
</dbReference>
<evidence type="ECO:0000256" key="1">
    <source>
        <dbReference type="ARBA" id="ARBA00001947"/>
    </source>
</evidence>
<comment type="cofactor">
    <cofactor evidence="1 7">
        <name>Zn(2+)</name>
        <dbReference type="ChEBI" id="CHEBI:29105"/>
    </cofactor>
</comment>
<protein>
    <recommendedName>
        <fullName evidence="8">Enoyl reductase (ER) domain-containing protein</fullName>
    </recommendedName>
</protein>
<evidence type="ECO:0000256" key="6">
    <source>
        <dbReference type="ARBA" id="ARBA00023027"/>
    </source>
</evidence>
<evidence type="ECO:0000313" key="9">
    <source>
        <dbReference type="EMBL" id="KAK0310912.1"/>
    </source>
</evidence>
<dbReference type="EMBL" id="JASUXU010000072">
    <property type="protein sequence ID" value="KAK0310912.1"/>
    <property type="molecule type" value="Genomic_DNA"/>
</dbReference>
<evidence type="ECO:0000313" key="10">
    <source>
        <dbReference type="Proteomes" id="UP001168146"/>
    </source>
</evidence>
<keyword evidence="5" id="KW-0560">Oxidoreductase</keyword>
<dbReference type="InterPro" id="IPR011032">
    <property type="entry name" value="GroES-like_sf"/>
</dbReference>
<name>A0AAN6FDU3_9PEZI</name>
<reference evidence="9" key="1">
    <citation type="submission" date="2021-12" db="EMBL/GenBank/DDBJ databases">
        <title>Black yeast isolated from Biological Soil Crust.</title>
        <authorList>
            <person name="Kurbessoian T."/>
        </authorList>
    </citation>
    <scope>NUCLEOTIDE SEQUENCE</scope>
    <source>
        <strain evidence="9">CCFEE 5208</strain>
    </source>
</reference>
<dbReference type="InterPro" id="IPR013149">
    <property type="entry name" value="ADH-like_C"/>
</dbReference>
<dbReference type="PANTHER" id="PTHR42940">
    <property type="entry name" value="ALCOHOL DEHYDROGENASE 1-RELATED"/>
    <property type="match status" value="1"/>
</dbReference>
<evidence type="ECO:0000256" key="3">
    <source>
        <dbReference type="ARBA" id="ARBA00022723"/>
    </source>
</evidence>
<keyword evidence="3 7" id="KW-0479">Metal-binding</keyword>
<evidence type="ECO:0000256" key="5">
    <source>
        <dbReference type="ARBA" id="ARBA00023002"/>
    </source>
</evidence>
<keyword evidence="4 7" id="KW-0862">Zinc</keyword>
<dbReference type="Gene3D" id="3.90.180.10">
    <property type="entry name" value="Medium-chain alcohol dehydrogenases, catalytic domain"/>
    <property type="match status" value="1"/>
</dbReference>